<dbReference type="Gene3D" id="1.10.8.280">
    <property type="entry name" value="ABC transporter ATPase domain-like"/>
    <property type="match status" value="1"/>
</dbReference>
<evidence type="ECO:0000256" key="2">
    <source>
        <dbReference type="ARBA" id="ARBA00022490"/>
    </source>
</evidence>
<keyword evidence="9" id="KW-0862">Zinc</keyword>
<feature type="domain" description="ABC transporter" evidence="17">
    <location>
        <begin position="617"/>
        <end position="955"/>
    </location>
</feature>
<comment type="caution">
    <text evidence="18">The sequence shown here is derived from an EMBL/GenBank/DDBJ whole genome shotgun (WGS) entry which is preliminary data.</text>
</comment>
<dbReference type="GO" id="GO:0005524">
    <property type="term" value="F:ATP binding"/>
    <property type="evidence" value="ECO:0007669"/>
    <property type="project" value="UniProtKB-KW"/>
</dbReference>
<dbReference type="PROSITE" id="PS00211">
    <property type="entry name" value="ABC_TRANSPORTER_1"/>
    <property type="match status" value="2"/>
</dbReference>
<keyword evidence="8" id="KW-0863">Zinc-finger</keyword>
<evidence type="ECO:0000256" key="1">
    <source>
        <dbReference type="ARBA" id="ARBA00004496"/>
    </source>
</evidence>
<dbReference type="OrthoDB" id="9809851at2"/>
<dbReference type="AlphaFoldDB" id="A0A3B0C5Z4"/>
<keyword evidence="10" id="KW-0067">ATP-binding</keyword>
<dbReference type="NCBIfam" id="TIGR00630">
    <property type="entry name" value="uvra"/>
    <property type="match status" value="1"/>
</dbReference>
<evidence type="ECO:0000256" key="14">
    <source>
        <dbReference type="ARBA" id="ARBA00038000"/>
    </source>
</evidence>
<dbReference type="PROSITE" id="PS50893">
    <property type="entry name" value="ABC_TRANSPORTER_2"/>
    <property type="match status" value="2"/>
</dbReference>
<protein>
    <recommendedName>
        <fullName evidence="15">UvrABC system protein A</fullName>
    </recommendedName>
    <alternativeName>
        <fullName evidence="16">Excinuclease ABC subunit A</fullName>
    </alternativeName>
</protein>
<evidence type="ECO:0000256" key="12">
    <source>
        <dbReference type="ARBA" id="ARBA00023125"/>
    </source>
</evidence>
<sequence length="976" mass="108327">MKTSIEVRGARQNNLKNIDVNIPRDRMTVITGVSGSGKSSLAFEVIYGEGQRRFLESLSTFAKSRMNQLKKPDVDFVFGLSPVIAIEQKKGNQNPRSTVGTMTDLYDFLRLLFASSGEACCPFCEHPIETKTVGQMIDHVQALPAGTELEVLAPIFKLYDEDYQTLFDEIRSKGFRTVKINGTPHHLGDPVELDEEADYRMEVVVDKVIVTPGLFKSLTKTIENSLSLVGDGFIRFEIVNATDGKTIDMKAFYDDFGCPEHHLVLGELHPSYFSFNDPNSACRTCGGIGTYLRTEKRFLIRNPDKSVSKGALDHSLYGPSTKKSYRGMILQSLFAHYGFSMDTPFCELPEHFVDILFNGTRGEQFPLIMTDTDSRHAKRQVGQLRRYPGLVAEVNRWYKWFVKKRAGTGGGDNEFFKRVMVENTCPDCEGKKLKPQRFCVRIGDKDIHELCSAPLKELKSFLDGVAFPEHKRQVGAQITAQIDSRLTLLIDIGLEYLNLGRRSDTISGGEAQRIRLSTQISSGLMGMLYVLDEPSIGLHARDSLKIIQTLQKLRDIGNTIIVVEHDIDTIRSADHIIEIGPGPGEHGGQVIAQGTAAQLRRSKTSLTGSFLSGARRIEVPSKRRVPAGLYLHIRGARANNLRNVDVDIPLGIMTCVTGVSGSGKSTLINEVMYKQLYAVFQDQRIVPGEHDSIEGAEHLTGIINIDQSPIGRSTRSNPATYVGFFDRIRELFAETEDAKERGLGKNEFSFNQKTGRCESCQGEGIVSTQLQFMPDIESVCPSCKGARFNNDVLEVKLKGKSISDVLDLSIEDAVTFFSDQPYILHKLNVLNQLGLGYLKLGQSSTTLSGGEAQRIKLATEIGKLKRGSHNLYILDEPTTGLHLHDIQKLIDCMNQLVESGHSVLVIEHHLDVIKVSDYLIDMGPEGGKDGGTVVAQGTPEQVAAVECSHTGKFLRDILSSDNRYWKEPERVLQSNS</sequence>
<dbReference type="NCBIfam" id="NF001503">
    <property type="entry name" value="PRK00349.1"/>
    <property type="match status" value="1"/>
</dbReference>
<evidence type="ECO:0000259" key="17">
    <source>
        <dbReference type="PROSITE" id="PS50893"/>
    </source>
</evidence>
<evidence type="ECO:0000256" key="11">
    <source>
        <dbReference type="ARBA" id="ARBA00022881"/>
    </source>
</evidence>
<dbReference type="GO" id="GO:0006289">
    <property type="term" value="P:nucleotide-excision repair"/>
    <property type="evidence" value="ECO:0007669"/>
    <property type="project" value="InterPro"/>
</dbReference>
<evidence type="ECO:0000313" key="18">
    <source>
        <dbReference type="EMBL" id="RKN80660.1"/>
    </source>
</evidence>
<organism evidence="18 19">
    <name type="scientific">Paenibacillus ginsengarvi</name>
    <dbReference type="NCBI Taxonomy" id="400777"/>
    <lineage>
        <taxon>Bacteria</taxon>
        <taxon>Bacillati</taxon>
        <taxon>Bacillota</taxon>
        <taxon>Bacilli</taxon>
        <taxon>Bacillales</taxon>
        <taxon>Paenibacillaceae</taxon>
        <taxon>Paenibacillus</taxon>
    </lineage>
</organism>
<keyword evidence="6" id="KW-0227">DNA damage</keyword>
<dbReference type="CDD" id="cd03271">
    <property type="entry name" value="ABC_UvrA_II"/>
    <property type="match status" value="1"/>
</dbReference>
<keyword evidence="2" id="KW-0963">Cytoplasm</keyword>
<dbReference type="RefSeq" id="WP_120748915.1">
    <property type="nucleotide sequence ID" value="NZ_RBAH01000014.1"/>
</dbReference>
<keyword evidence="4" id="KW-0677">Repeat</keyword>
<dbReference type="GO" id="GO:0009380">
    <property type="term" value="C:excinuclease repair complex"/>
    <property type="evidence" value="ECO:0007669"/>
    <property type="project" value="InterPro"/>
</dbReference>
<keyword evidence="13" id="KW-0234">DNA repair</keyword>
<evidence type="ECO:0000256" key="4">
    <source>
        <dbReference type="ARBA" id="ARBA00022737"/>
    </source>
</evidence>
<reference evidence="18 19" key="1">
    <citation type="journal article" date="2007" name="Int. J. Syst. Evol. Microbiol.">
        <title>Paenibacillus ginsengarvi sp. nov., isolated from soil from ginseng cultivation.</title>
        <authorList>
            <person name="Yoon M.H."/>
            <person name="Ten L.N."/>
            <person name="Im W.T."/>
        </authorList>
    </citation>
    <scope>NUCLEOTIDE SEQUENCE [LARGE SCALE GENOMIC DNA]</scope>
    <source>
        <strain evidence="18 19">KCTC 13059</strain>
    </source>
</reference>
<evidence type="ECO:0000256" key="8">
    <source>
        <dbReference type="ARBA" id="ARBA00022771"/>
    </source>
</evidence>
<evidence type="ECO:0000256" key="3">
    <source>
        <dbReference type="ARBA" id="ARBA00022723"/>
    </source>
</evidence>
<comment type="subcellular location">
    <subcellularLocation>
        <location evidence="1">Cytoplasm</location>
    </subcellularLocation>
</comment>
<keyword evidence="3" id="KW-0479">Metal-binding</keyword>
<dbReference type="Pfam" id="PF17755">
    <property type="entry name" value="UvrA_DNA-bind"/>
    <property type="match status" value="1"/>
</dbReference>
<keyword evidence="12" id="KW-0238">DNA-binding</keyword>
<dbReference type="PANTHER" id="PTHR43152">
    <property type="entry name" value="UVRABC SYSTEM PROTEIN A"/>
    <property type="match status" value="1"/>
</dbReference>
<dbReference type="PANTHER" id="PTHR43152:SF3">
    <property type="entry name" value="UVRABC SYSTEM PROTEIN A"/>
    <property type="match status" value="1"/>
</dbReference>
<dbReference type="InterPro" id="IPR027417">
    <property type="entry name" value="P-loop_NTPase"/>
</dbReference>
<dbReference type="SUPFAM" id="SSF52540">
    <property type="entry name" value="P-loop containing nucleoside triphosphate hydrolases"/>
    <property type="match status" value="2"/>
</dbReference>
<evidence type="ECO:0000256" key="15">
    <source>
        <dbReference type="ARBA" id="ARBA00039316"/>
    </source>
</evidence>
<dbReference type="Pfam" id="PF00005">
    <property type="entry name" value="ABC_tran"/>
    <property type="match status" value="1"/>
</dbReference>
<dbReference type="InterPro" id="IPR041552">
    <property type="entry name" value="UvrA_DNA-bd"/>
</dbReference>
<keyword evidence="7" id="KW-0228">DNA excision</keyword>
<evidence type="ECO:0000256" key="16">
    <source>
        <dbReference type="ARBA" id="ARBA00042156"/>
    </source>
</evidence>
<keyword evidence="19" id="KW-1185">Reference proteome</keyword>
<evidence type="ECO:0000256" key="6">
    <source>
        <dbReference type="ARBA" id="ARBA00022763"/>
    </source>
</evidence>
<dbReference type="Proteomes" id="UP000282311">
    <property type="component" value="Unassembled WGS sequence"/>
</dbReference>
<dbReference type="EMBL" id="RBAH01000014">
    <property type="protein sequence ID" value="RKN80660.1"/>
    <property type="molecule type" value="Genomic_DNA"/>
</dbReference>
<dbReference type="GO" id="GO:0016887">
    <property type="term" value="F:ATP hydrolysis activity"/>
    <property type="evidence" value="ECO:0007669"/>
    <property type="project" value="InterPro"/>
</dbReference>
<dbReference type="GO" id="GO:0003677">
    <property type="term" value="F:DNA binding"/>
    <property type="evidence" value="ECO:0007669"/>
    <property type="project" value="UniProtKB-KW"/>
</dbReference>
<keyword evidence="11" id="KW-0267">Excision nuclease</keyword>
<evidence type="ECO:0000256" key="7">
    <source>
        <dbReference type="ARBA" id="ARBA00022769"/>
    </source>
</evidence>
<dbReference type="InterPro" id="IPR004602">
    <property type="entry name" value="UvrA"/>
</dbReference>
<dbReference type="Pfam" id="PF17760">
    <property type="entry name" value="UvrA_inter"/>
    <property type="match status" value="1"/>
</dbReference>
<dbReference type="Gene3D" id="3.40.50.300">
    <property type="entry name" value="P-loop containing nucleotide triphosphate hydrolases"/>
    <property type="match status" value="3"/>
</dbReference>
<dbReference type="GO" id="GO:0004518">
    <property type="term" value="F:nuclease activity"/>
    <property type="evidence" value="ECO:0007669"/>
    <property type="project" value="UniProtKB-KW"/>
</dbReference>
<dbReference type="InterPro" id="IPR041102">
    <property type="entry name" value="UvrA_inter"/>
</dbReference>
<feature type="domain" description="ABC transporter" evidence="17">
    <location>
        <begin position="368"/>
        <end position="606"/>
    </location>
</feature>
<dbReference type="InterPro" id="IPR003439">
    <property type="entry name" value="ABC_transporter-like_ATP-bd"/>
</dbReference>
<keyword evidence="5" id="KW-0547">Nucleotide-binding</keyword>
<evidence type="ECO:0000256" key="9">
    <source>
        <dbReference type="ARBA" id="ARBA00022833"/>
    </source>
</evidence>
<evidence type="ECO:0000256" key="10">
    <source>
        <dbReference type="ARBA" id="ARBA00022840"/>
    </source>
</evidence>
<evidence type="ECO:0000313" key="19">
    <source>
        <dbReference type="Proteomes" id="UP000282311"/>
    </source>
</evidence>
<dbReference type="GO" id="GO:0005737">
    <property type="term" value="C:cytoplasm"/>
    <property type="evidence" value="ECO:0007669"/>
    <property type="project" value="UniProtKB-SubCell"/>
</dbReference>
<name>A0A3B0C5Z4_9BACL</name>
<dbReference type="GO" id="GO:0008270">
    <property type="term" value="F:zinc ion binding"/>
    <property type="evidence" value="ECO:0007669"/>
    <property type="project" value="UniProtKB-KW"/>
</dbReference>
<gene>
    <name evidence="18" type="primary">uvrA</name>
    <name evidence="18" type="ORF">D7M11_19460</name>
</gene>
<comment type="similarity">
    <text evidence="14">Belongs to the ABC transporter superfamily. UvrA family.</text>
</comment>
<accession>A0A3B0C5Z4</accession>
<dbReference type="Gene3D" id="3.30.190.20">
    <property type="match status" value="1"/>
</dbReference>
<dbReference type="InterPro" id="IPR017871">
    <property type="entry name" value="ABC_transporter-like_CS"/>
</dbReference>
<evidence type="ECO:0000256" key="13">
    <source>
        <dbReference type="ARBA" id="ARBA00023204"/>
    </source>
</evidence>
<dbReference type="Gene3D" id="1.20.1580.10">
    <property type="entry name" value="ABC transporter ATPase like domain"/>
    <property type="match status" value="3"/>
</dbReference>
<evidence type="ECO:0000256" key="5">
    <source>
        <dbReference type="ARBA" id="ARBA00022741"/>
    </source>
</evidence>
<proteinExistence type="inferred from homology"/>